<name>A0A3M0CHX7_9PROT</name>
<keyword evidence="1" id="KW-0472">Membrane</keyword>
<proteinExistence type="predicted"/>
<dbReference type="EMBL" id="REFR01000010">
    <property type="protein sequence ID" value="RMB08435.1"/>
    <property type="molecule type" value="Genomic_DNA"/>
</dbReference>
<keyword evidence="3" id="KW-1185">Reference proteome</keyword>
<keyword evidence="1" id="KW-1133">Transmembrane helix</keyword>
<evidence type="ECO:0000313" key="3">
    <source>
        <dbReference type="Proteomes" id="UP000271227"/>
    </source>
</evidence>
<reference evidence="2 3" key="1">
    <citation type="submission" date="2018-10" db="EMBL/GenBank/DDBJ databases">
        <title>Genomic Encyclopedia of Archaeal and Bacterial Type Strains, Phase II (KMG-II): from individual species to whole genera.</title>
        <authorList>
            <person name="Goeker M."/>
        </authorList>
    </citation>
    <scope>NUCLEOTIDE SEQUENCE [LARGE SCALE GENOMIC DNA]</scope>
    <source>
        <strain evidence="2 3">DSM 25217</strain>
    </source>
</reference>
<feature type="transmembrane region" description="Helical" evidence="1">
    <location>
        <begin position="61"/>
        <end position="80"/>
    </location>
</feature>
<sequence length="170" mass="18509">MSTVFLWRMVALITAILSGYLTGHVIVLARYFDWLIANGHAAMLKTTYSVFRVEGDPVTPYLGSFMVQFAVAVLLLVVGFRQRAHFGNSRLAAAALAALCLPLSVLVFTLTGFHDIEHDVMSASDLSSATLETWLTLNVPLHVISAGIYIAAAMAMLLSDPPHHRRITAP</sequence>
<dbReference type="InParanoid" id="A0A3M0CHX7"/>
<feature type="transmembrane region" description="Helical" evidence="1">
    <location>
        <begin position="134"/>
        <end position="158"/>
    </location>
</feature>
<dbReference type="RefSeq" id="WP_147453481.1">
    <property type="nucleotide sequence ID" value="NZ_REFR01000010.1"/>
</dbReference>
<protein>
    <recommendedName>
        <fullName evidence="4">DUF1772 domain-containing protein</fullName>
    </recommendedName>
</protein>
<evidence type="ECO:0000313" key="2">
    <source>
        <dbReference type="EMBL" id="RMB08435.1"/>
    </source>
</evidence>
<keyword evidence="1" id="KW-0812">Transmembrane</keyword>
<dbReference type="AlphaFoldDB" id="A0A3M0CHX7"/>
<comment type="caution">
    <text evidence="2">The sequence shown here is derived from an EMBL/GenBank/DDBJ whole genome shotgun (WGS) entry which is preliminary data.</text>
</comment>
<organism evidence="2 3">
    <name type="scientific">Eilatimonas milleporae</name>
    <dbReference type="NCBI Taxonomy" id="911205"/>
    <lineage>
        <taxon>Bacteria</taxon>
        <taxon>Pseudomonadati</taxon>
        <taxon>Pseudomonadota</taxon>
        <taxon>Alphaproteobacteria</taxon>
        <taxon>Kordiimonadales</taxon>
        <taxon>Kordiimonadaceae</taxon>
        <taxon>Eilatimonas</taxon>
    </lineage>
</organism>
<evidence type="ECO:0008006" key="4">
    <source>
        <dbReference type="Google" id="ProtNLM"/>
    </source>
</evidence>
<dbReference type="Proteomes" id="UP000271227">
    <property type="component" value="Unassembled WGS sequence"/>
</dbReference>
<gene>
    <name evidence="2" type="ORF">BXY39_1068</name>
</gene>
<evidence type="ECO:0000256" key="1">
    <source>
        <dbReference type="SAM" id="Phobius"/>
    </source>
</evidence>
<feature type="transmembrane region" description="Helical" evidence="1">
    <location>
        <begin position="92"/>
        <end position="114"/>
    </location>
</feature>
<accession>A0A3M0CHX7</accession>